<name>A0ABY9P7N8_9GAMM</name>
<dbReference type="PANTHER" id="PTHR36436:SF6">
    <property type="entry name" value="SLL5081 PROTEIN"/>
    <property type="match status" value="1"/>
</dbReference>
<dbReference type="PANTHER" id="PTHR36436">
    <property type="entry name" value="SLL5081 PROTEIN"/>
    <property type="match status" value="1"/>
</dbReference>
<accession>A0ABY9P7N8</accession>
<evidence type="ECO:0000313" key="4">
    <source>
        <dbReference type="Proteomes" id="UP001229313"/>
    </source>
</evidence>
<evidence type="ECO:0000256" key="1">
    <source>
        <dbReference type="SAM" id="MobiDB-lite"/>
    </source>
</evidence>
<keyword evidence="2" id="KW-1133">Transmembrane helix</keyword>
<protein>
    <submittedName>
        <fullName evidence="3">YwqG family protein</fullName>
    </submittedName>
</protein>
<organism evidence="3 4">
    <name type="scientific">Lysobacter yananisis</name>
    <dbReference type="NCBI Taxonomy" id="1003114"/>
    <lineage>
        <taxon>Bacteria</taxon>
        <taxon>Pseudomonadati</taxon>
        <taxon>Pseudomonadota</taxon>
        <taxon>Gammaproteobacteria</taxon>
        <taxon>Lysobacterales</taxon>
        <taxon>Lysobacteraceae</taxon>
        <taxon>Lysobacter</taxon>
    </lineage>
</organism>
<dbReference type="Pfam" id="PF09234">
    <property type="entry name" value="DUF1963"/>
    <property type="match status" value="1"/>
</dbReference>
<keyword evidence="4" id="KW-1185">Reference proteome</keyword>
<dbReference type="Gene3D" id="2.30.320.10">
    <property type="entry name" value="YwqG-like"/>
    <property type="match status" value="1"/>
</dbReference>
<reference evidence="3 4" key="1">
    <citation type="submission" date="2023-08" db="EMBL/GenBank/DDBJ databases">
        <title>The whole genome sequence of Lysobacter yananisis.</title>
        <authorList>
            <person name="Sun H."/>
        </authorList>
    </citation>
    <scope>NUCLEOTIDE SEQUENCE [LARGE SCALE GENOMIC DNA]</scope>
    <source>
        <strain evidence="3 4">SNNU513</strain>
    </source>
</reference>
<evidence type="ECO:0000313" key="3">
    <source>
        <dbReference type="EMBL" id="WMT03004.1"/>
    </source>
</evidence>
<dbReference type="SUPFAM" id="SSF103032">
    <property type="entry name" value="Hypothetical protein YwqG"/>
    <property type="match status" value="1"/>
</dbReference>
<gene>
    <name evidence="3" type="ORF">RDV84_24120</name>
</gene>
<dbReference type="EMBL" id="CP133568">
    <property type="protein sequence ID" value="WMT03004.1"/>
    <property type="molecule type" value="Genomic_DNA"/>
</dbReference>
<dbReference type="InterPro" id="IPR015315">
    <property type="entry name" value="DUF1963"/>
</dbReference>
<feature type="transmembrane region" description="Helical" evidence="2">
    <location>
        <begin position="6"/>
        <end position="28"/>
    </location>
</feature>
<sequence>MNTGKAVLLSAAIVAAMLGAVGGGLYLLDRRIKQAGGHTMTVPLPGGEAGKTGAPRGAKASASRCGQDDGDDCLAKAALAPAAPALERSRRAVARIALEPMAADELKASKVGGRAYWAAGREYPRDPQGRPMSLLAQIDLAAAPKMPGYPERGLLQFFISGDDYYGAALDAADRGDRMRALAQQKGFRVAYWADASAPALAPPAGAASDRLPFDPAKPRRMTFAADYESIGNSDVEANEVLGGDPAELAERYLREHPQAKDSPEELTDQVADYLDRGGHKLGGHPQFTQSDPRESGDRRVLLFQLDSDDEMMWGDSGIANFFIDPDDLARADFSRVSYHWDCY</sequence>
<dbReference type="RefSeq" id="WP_309151880.1">
    <property type="nucleotide sequence ID" value="NZ_CP133568.1"/>
</dbReference>
<dbReference type="InterPro" id="IPR035948">
    <property type="entry name" value="YwqG-like_sf"/>
</dbReference>
<dbReference type="Proteomes" id="UP001229313">
    <property type="component" value="Chromosome"/>
</dbReference>
<keyword evidence="2" id="KW-0812">Transmembrane</keyword>
<feature type="region of interest" description="Disordered" evidence="1">
    <location>
        <begin position="40"/>
        <end position="64"/>
    </location>
</feature>
<keyword evidence="2" id="KW-0472">Membrane</keyword>
<proteinExistence type="predicted"/>
<feature type="region of interest" description="Disordered" evidence="1">
    <location>
        <begin position="275"/>
        <end position="295"/>
    </location>
</feature>
<evidence type="ECO:0000256" key="2">
    <source>
        <dbReference type="SAM" id="Phobius"/>
    </source>
</evidence>